<dbReference type="PATRIC" id="fig|1423786.4.peg.2944"/>
<dbReference type="InterPro" id="IPR023753">
    <property type="entry name" value="FAD/NAD-binding_dom"/>
</dbReference>
<evidence type="ECO:0000256" key="5">
    <source>
        <dbReference type="ARBA" id="ARBA00023002"/>
    </source>
</evidence>
<evidence type="ECO:0000256" key="2">
    <source>
        <dbReference type="ARBA" id="ARBA00012637"/>
    </source>
</evidence>
<keyword evidence="4" id="KW-0274">FAD</keyword>
<evidence type="ECO:0000256" key="3">
    <source>
        <dbReference type="ARBA" id="ARBA00022630"/>
    </source>
</evidence>
<comment type="similarity">
    <text evidence="1">Belongs to the NADH dehydrogenase family.</text>
</comment>
<evidence type="ECO:0000313" key="11">
    <source>
        <dbReference type="Proteomes" id="UP000051010"/>
    </source>
</evidence>
<dbReference type="RefSeq" id="WP_056980050.1">
    <property type="nucleotide sequence ID" value="NZ_AZFZ01000008.1"/>
</dbReference>
<dbReference type="AlphaFoldDB" id="A0A0R1YR85"/>
<feature type="domain" description="FAD/NAD(P)-binding" evidence="9">
    <location>
        <begin position="4"/>
        <end position="327"/>
    </location>
</feature>
<comment type="catalytic activity">
    <reaction evidence="7">
        <text>a quinone + NADH + H(+) = a quinol + NAD(+)</text>
        <dbReference type="Rhea" id="RHEA:46160"/>
        <dbReference type="ChEBI" id="CHEBI:15378"/>
        <dbReference type="ChEBI" id="CHEBI:24646"/>
        <dbReference type="ChEBI" id="CHEBI:57540"/>
        <dbReference type="ChEBI" id="CHEBI:57945"/>
        <dbReference type="ChEBI" id="CHEBI:132124"/>
        <dbReference type="EC" id="1.6.5.9"/>
    </reaction>
</comment>
<dbReference type="Gene3D" id="3.50.50.100">
    <property type="match status" value="1"/>
</dbReference>
<dbReference type="InterPro" id="IPR045024">
    <property type="entry name" value="NDH-2"/>
</dbReference>
<dbReference type="GO" id="GO:0050136">
    <property type="term" value="F:NADH dehydrogenase (quinone) (non-electrogenic) activity"/>
    <property type="evidence" value="ECO:0007669"/>
    <property type="project" value="UniProtKB-EC"/>
</dbReference>
<evidence type="ECO:0000256" key="7">
    <source>
        <dbReference type="ARBA" id="ARBA00047599"/>
    </source>
</evidence>
<evidence type="ECO:0000259" key="9">
    <source>
        <dbReference type="Pfam" id="PF07992"/>
    </source>
</evidence>
<feature type="transmembrane region" description="Helical" evidence="8">
    <location>
        <begin position="486"/>
        <end position="512"/>
    </location>
</feature>
<keyword evidence="8" id="KW-0812">Transmembrane</keyword>
<dbReference type="PANTHER" id="PTHR43706:SF47">
    <property type="entry name" value="EXTERNAL NADH-UBIQUINONE OXIDOREDUCTASE 1, MITOCHONDRIAL-RELATED"/>
    <property type="match status" value="1"/>
</dbReference>
<proteinExistence type="inferred from homology"/>
<feature type="transmembrane region" description="Helical" evidence="8">
    <location>
        <begin position="427"/>
        <end position="444"/>
    </location>
</feature>
<evidence type="ECO:0000256" key="4">
    <source>
        <dbReference type="ARBA" id="ARBA00022827"/>
    </source>
</evidence>
<name>A0A0R1YR85_9LACO</name>
<protein>
    <recommendedName>
        <fullName evidence="2">NADH:ubiquinone reductase (non-electrogenic)</fullName>
        <ecNumber evidence="2">1.6.5.9</ecNumber>
    </recommendedName>
</protein>
<dbReference type="Pfam" id="PF07992">
    <property type="entry name" value="Pyr_redox_2"/>
    <property type="match status" value="1"/>
</dbReference>
<keyword evidence="8" id="KW-1133">Transmembrane helix</keyword>
<reference evidence="10 11" key="1">
    <citation type="journal article" date="2015" name="Genome Announc.">
        <title>Expanding the biotechnology potential of lactobacilli through comparative genomics of 213 strains and associated genera.</title>
        <authorList>
            <person name="Sun Z."/>
            <person name="Harris H.M."/>
            <person name="McCann A."/>
            <person name="Guo C."/>
            <person name="Argimon S."/>
            <person name="Zhang W."/>
            <person name="Yang X."/>
            <person name="Jeffery I.B."/>
            <person name="Cooney J.C."/>
            <person name="Kagawa T.F."/>
            <person name="Liu W."/>
            <person name="Song Y."/>
            <person name="Salvetti E."/>
            <person name="Wrobel A."/>
            <person name="Rasinkangas P."/>
            <person name="Parkhill J."/>
            <person name="Rea M.C."/>
            <person name="O'Sullivan O."/>
            <person name="Ritari J."/>
            <person name="Douillard F.P."/>
            <person name="Paul Ross R."/>
            <person name="Yang R."/>
            <person name="Briner A.E."/>
            <person name="Felis G.E."/>
            <person name="de Vos W.M."/>
            <person name="Barrangou R."/>
            <person name="Klaenhammer T.R."/>
            <person name="Caufield P.W."/>
            <person name="Cui Y."/>
            <person name="Zhang H."/>
            <person name="O'Toole P.W."/>
        </authorList>
    </citation>
    <scope>NUCLEOTIDE SEQUENCE [LARGE SCALE GENOMIC DNA]</scope>
    <source>
        <strain evidence="10 11">DSM 18390</strain>
    </source>
</reference>
<dbReference type="PRINTS" id="PR00368">
    <property type="entry name" value="FADPNR"/>
</dbReference>
<feature type="transmembrane region" description="Helical" evidence="8">
    <location>
        <begin position="456"/>
        <end position="480"/>
    </location>
</feature>
<evidence type="ECO:0000313" key="10">
    <source>
        <dbReference type="EMBL" id="KRM44920.1"/>
    </source>
</evidence>
<sequence>MAKNIVVIGAGFAGVYATKKLAKRFKGNSDVQITLIDRHSYFTYMTRLHEVATERVEPGSVEYDLQRIFHKQKNVQLVTDSITKVDKENKQVIGENGTYPFDSLLISMGGEPNDFGTPGVKENGFTLWSTEDALVLRDHINTIIRQGSLERDPQKRREMLTLVICGSGFTGAETVGELIDYKKVLAKENKIDPSEIKLVLVEAAPTIINMLDRKNAGHAENFFKKNNVEIRPSSMITKVNADSVEIKDQDPIQTNTLIWTAGVKTNHVADSFGIEAGRGGRLITNKFLQAKGFEDKSIYVAGDNSNATQEGAERAVPQTAQEAENEAVIVADNIAADINGDHNYTEFTDKNMGFIVSFGAYYGIAQIFGGKTVRGWLATIIKHFTNILYFTKIHSGYFMWKYIMEEFFRVKNGRTVFGYNTSKRSNVLWSVPLRLFFGLALFIDGMANIHGGTDSFLITGYPGLGTLEVILGGLIFLGWLTWCANLIVIILFFSVMLTWSTTWVLFVAFTLLNGSGRSFGLDYWFVPWLQRTWGHSRYGVPQAIYKKQS</sequence>
<gene>
    <name evidence="10" type="ORF">FD47_GL002800</name>
</gene>
<organism evidence="10 11">
    <name type="scientific">Lentilactobacillus parafarraginis DSM 18390 = JCM 14109</name>
    <dbReference type="NCBI Taxonomy" id="1423786"/>
    <lineage>
        <taxon>Bacteria</taxon>
        <taxon>Bacillati</taxon>
        <taxon>Bacillota</taxon>
        <taxon>Bacilli</taxon>
        <taxon>Lactobacillales</taxon>
        <taxon>Lactobacillaceae</taxon>
        <taxon>Lentilactobacillus</taxon>
    </lineage>
</organism>
<dbReference type="SUPFAM" id="SSF51905">
    <property type="entry name" value="FAD/NAD(P)-binding domain"/>
    <property type="match status" value="2"/>
</dbReference>
<dbReference type="InterPro" id="IPR036188">
    <property type="entry name" value="FAD/NAD-bd_sf"/>
</dbReference>
<keyword evidence="5" id="KW-0560">Oxidoreductase</keyword>
<dbReference type="EMBL" id="AZFZ01000008">
    <property type="protein sequence ID" value="KRM44920.1"/>
    <property type="molecule type" value="Genomic_DNA"/>
</dbReference>
<keyword evidence="6" id="KW-0520">NAD</keyword>
<evidence type="ECO:0000256" key="1">
    <source>
        <dbReference type="ARBA" id="ARBA00005272"/>
    </source>
</evidence>
<comment type="caution">
    <text evidence="10">The sequence shown here is derived from an EMBL/GenBank/DDBJ whole genome shotgun (WGS) entry which is preliminary data.</text>
</comment>
<evidence type="ECO:0000256" key="8">
    <source>
        <dbReference type="SAM" id="Phobius"/>
    </source>
</evidence>
<dbReference type="EC" id="1.6.5.9" evidence="2"/>
<keyword evidence="8" id="KW-0472">Membrane</keyword>
<accession>A0A0R1YR85</accession>
<evidence type="ECO:0000256" key="6">
    <source>
        <dbReference type="ARBA" id="ARBA00023027"/>
    </source>
</evidence>
<keyword evidence="3" id="KW-0285">Flavoprotein</keyword>
<dbReference type="Proteomes" id="UP000051010">
    <property type="component" value="Unassembled WGS sequence"/>
</dbReference>
<dbReference type="PANTHER" id="PTHR43706">
    <property type="entry name" value="NADH DEHYDROGENASE"/>
    <property type="match status" value="1"/>
</dbReference>